<dbReference type="EMBL" id="JANSHE010001610">
    <property type="protein sequence ID" value="KAJ3001868.1"/>
    <property type="molecule type" value="Genomic_DNA"/>
</dbReference>
<keyword evidence="2" id="KW-1185">Reference proteome</keyword>
<name>A0ACC1PWD5_9APHY</name>
<proteinExistence type="predicted"/>
<sequence>MKGAARLELELAEGGVLDELRRSACRRLPASRLPRRSSDTTSRSSRPSQRRSMSTRCVLPLMSFQLVSLPSLVFISCALRFGVCWRGAGERLTGWAAMAVERKCDSHDSLVVQDRSVVHYDTHGESDSRESLDKKGDPPLVQEMAKVAI</sequence>
<protein>
    <submittedName>
        <fullName evidence="1">Uncharacterized protein</fullName>
    </submittedName>
</protein>
<comment type="caution">
    <text evidence="1">The sequence shown here is derived from an EMBL/GenBank/DDBJ whole genome shotgun (WGS) entry which is preliminary data.</text>
</comment>
<dbReference type="Proteomes" id="UP001144978">
    <property type="component" value="Unassembled WGS sequence"/>
</dbReference>
<accession>A0ACC1PWD5</accession>
<organism evidence="1 2">
    <name type="scientific">Trametes sanguinea</name>
    <dbReference type="NCBI Taxonomy" id="158606"/>
    <lineage>
        <taxon>Eukaryota</taxon>
        <taxon>Fungi</taxon>
        <taxon>Dikarya</taxon>
        <taxon>Basidiomycota</taxon>
        <taxon>Agaricomycotina</taxon>
        <taxon>Agaricomycetes</taxon>
        <taxon>Polyporales</taxon>
        <taxon>Polyporaceae</taxon>
        <taxon>Trametes</taxon>
    </lineage>
</organism>
<gene>
    <name evidence="1" type="ORF">NUW54_g6166</name>
</gene>
<evidence type="ECO:0000313" key="1">
    <source>
        <dbReference type="EMBL" id="KAJ3001868.1"/>
    </source>
</evidence>
<reference evidence="1" key="1">
    <citation type="submission" date="2022-08" db="EMBL/GenBank/DDBJ databases">
        <title>Genome Sequence of Pycnoporus sanguineus.</title>
        <authorList>
            <person name="Buettner E."/>
        </authorList>
    </citation>
    <scope>NUCLEOTIDE SEQUENCE</scope>
    <source>
        <strain evidence="1">CG-C14</strain>
    </source>
</reference>
<evidence type="ECO:0000313" key="2">
    <source>
        <dbReference type="Proteomes" id="UP001144978"/>
    </source>
</evidence>